<dbReference type="Proteomes" id="UP000316092">
    <property type="component" value="Unassembled WGS sequence"/>
</dbReference>
<protein>
    <submittedName>
        <fullName evidence="1">Uncharacterized protein</fullName>
    </submittedName>
</protein>
<proteinExistence type="predicted"/>
<evidence type="ECO:0000313" key="2">
    <source>
        <dbReference type="Proteomes" id="UP000316092"/>
    </source>
</evidence>
<dbReference type="RefSeq" id="WP_143721161.1">
    <property type="nucleotide sequence ID" value="NZ_VKDB01000014.1"/>
</dbReference>
<keyword evidence="2" id="KW-1185">Reference proteome</keyword>
<comment type="caution">
    <text evidence="1">The sequence shown here is derived from an EMBL/GenBank/DDBJ whole genome shotgun (WGS) entry which is preliminary data.</text>
</comment>
<name>A0A553USD9_9DEIO</name>
<dbReference type="OrthoDB" id="72491at2"/>
<gene>
    <name evidence="1" type="ORF">FNU79_12540</name>
</gene>
<dbReference type="EMBL" id="VKDB01000014">
    <property type="protein sequence ID" value="TSA83148.1"/>
    <property type="molecule type" value="Genomic_DNA"/>
</dbReference>
<reference evidence="1 2" key="1">
    <citation type="submission" date="2019-07" db="EMBL/GenBank/DDBJ databases">
        <title>Deinococcus detaillus sp. nov., isolated from humus soil in Antarctica.</title>
        <authorList>
            <person name="Zhang K."/>
        </authorList>
    </citation>
    <scope>NUCLEOTIDE SEQUENCE [LARGE SCALE GENOMIC DNA]</scope>
    <source>
        <strain evidence="1 2">H1</strain>
    </source>
</reference>
<evidence type="ECO:0000313" key="1">
    <source>
        <dbReference type="EMBL" id="TSA83148.1"/>
    </source>
</evidence>
<dbReference type="AlphaFoldDB" id="A0A553USD9"/>
<organism evidence="1 2">
    <name type="scientific">Deinococcus detaillensis</name>
    <dbReference type="NCBI Taxonomy" id="2592048"/>
    <lineage>
        <taxon>Bacteria</taxon>
        <taxon>Thermotogati</taxon>
        <taxon>Deinococcota</taxon>
        <taxon>Deinococci</taxon>
        <taxon>Deinococcales</taxon>
        <taxon>Deinococcaceae</taxon>
        <taxon>Deinococcus</taxon>
    </lineage>
</organism>
<accession>A0A553USD9</accession>
<sequence>MERELTPEAFSALLEGLYERDDRLELRQEGEVYPRSEKVDAYILSGHAEALQSVEFDGDLWGTLEDIDEQAADEDEAWAKIRAFYLDRGNLLLRLGAGEEWIFNESLARRIGLLSPDSHE</sequence>